<comment type="caution">
    <text evidence="1">The sequence shown here is derived from an EMBL/GenBank/DDBJ whole genome shotgun (WGS) entry which is preliminary data.</text>
</comment>
<gene>
    <name evidence="1" type="ORF">LCGC14_2678000</name>
</gene>
<name>A0A0F8ZM65_9ZZZZ</name>
<dbReference type="AlphaFoldDB" id="A0A0F8ZM65"/>
<reference evidence="1" key="1">
    <citation type="journal article" date="2015" name="Nature">
        <title>Complex archaea that bridge the gap between prokaryotes and eukaryotes.</title>
        <authorList>
            <person name="Spang A."/>
            <person name="Saw J.H."/>
            <person name="Jorgensen S.L."/>
            <person name="Zaremba-Niedzwiedzka K."/>
            <person name="Martijn J."/>
            <person name="Lind A.E."/>
            <person name="van Eijk R."/>
            <person name="Schleper C."/>
            <person name="Guy L."/>
            <person name="Ettema T.J."/>
        </authorList>
    </citation>
    <scope>NUCLEOTIDE SEQUENCE</scope>
</reference>
<protein>
    <submittedName>
        <fullName evidence="1">Uncharacterized protein</fullName>
    </submittedName>
</protein>
<evidence type="ECO:0000313" key="1">
    <source>
        <dbReference type="EMBL" id="KKK94923.1"/>
    </source>
</evidence>
<dbReference type="EMBL" id="LAZR01047138">
    <property type="protein sequence ID" value="KKK94923.1"/>
    <property type="molecule type" value="Genomic_DNA"/>
</dbReference>
<organism evidence="1">
    <name type="scientific">marine sediment metagenome</name>
    <dbReference type="NCBI Taxonomy" id="412755"/>
    <lineage>
        <taxon>unclassified sequences</taxon>
        <taxon>metagenomes</taxon>
        <taxon>ecological metagenomes</taxon>
    </lineage>
</organism>
<proteinExistence type="predicted"/>
<accession>A0A0F8ZM65</accession>
<feature type="non-terminal residue" evidence="1">
    <location>
        <position position="1"/>
    </location>
</feature>
<sequence length="87" mass="10433">VGRTLPDLTKEIPAYKFKNITERDLWFREFGNQSLINSLKQEAIKNIIVLQMLKLEYGLIRFVKQIQINAKIKWIKYFFNISEEDLK</sequence>